<gene>
    <name evidence="2" type="ORF">J4203_03325</name>
</gene>
<reference evidence="2" key="2">
    <citation type="submission" date="2021-05" db="EMBL/GenBank/DDBJ databases">
        <title>Protein family content uncovers lineage relationships and bacterial pathway maintenance mechanisms in DPANN archaea.</title>
        <authorList>
            <person name="Castelle C.J."/>
            <person name="Meheust R."/>
            <person name="Jaffe A.L."/>
            <person name="Seitz K."/>
            <person name="Gong X."/>
            <person name="Baker B.J."/>
            <person name="Banfield J.F."/>
        </authorList>
    </citation>
    <scope>NUCLEOTIDE SEQUENCE</scope>
    <source>
        <strain evidence="2">RIFCSPLOWO2_01_FULL_58_19</strain>
    </source>
</reference>
<dbReference type="InterPro" id="IPR036754">
    <property type="entry name" value="YbaK/aa-tRNA-synt-asso_dom_sf"/>
</dbReference>
<dbReference type="EMBL" id="JAGVWE010000003">
    <property type="protein sequence ID" value="MBS3062878.1"/>
    <property type="molecule type" value="Genomic_DNA"/>
</dbReference>
<dbReference type="SUPFAM" id="SSF55826">
    <property type="entry name" value="YbaK/ProRS associated domain"/>
    <property type="match status" value="1"/>
</dbReference>
<dbReference type="PANTHER" id="PTHR30411">
    <property type="entry name" value="CYTOPLASMIC PROTEIN"/>
    <property type="match status" value="1"/>
</dbReference>
<protein>
    <submittedName>
        <fullName evidence="2">Aminoacyl-tRNA deacylase</fullName>
    </submittedName>
</protein>
<evidence type="ECO:0000259" key="1">
    <source>
        <dbReference type="Pfam" id="PF04073"/>
    </source>
</evidence>
<feature type="domain" description="YbaK/aminoacyl-tRNA synthetase-associated" evidence="1">
    <location>
        <begin position="22"/>
        <end position="139"/>
    </location>
</feature>
<accession>A0A8T4L6I3</accession>
<reference evidence="2" key="1">
    <citation type="submission" date="2021-03" db="EMBL/GenBank/DDBJ databases">
        <authorList>
            <person name="Jaffe A."/>
        </authorList>
    </citation>
    <scope>NUCLEOTIDE SEQUENCE</scope>
    <source>
        <strain evidence="2">RIFCSPLOWO2_01_FULL_58_19</strain>
    </source>
</reference>
<dbReference type="GO" id="GO:0002161">
    <property type="term" value="F:aminoacyl-tRNA deacylase activity"/>
    <property type="evidence" value="ECO:0007669"/>
    <property type="project" value="InterPro"/>
</dbReference>
<proteinExistence type="predicted"/>
<evidence type="ECO:0000313" key="3">
    <source>
        <dbReference type="Proteomes" id="UP000678237"/>
    </source>
</evidence>
<dbReference type="PANTHER" id="PTHR30411:SF1">
    <property type="entry name" value="CYTOPLASMIC PROTEIN"/>
    <property type="match status" value="1"/>
</dbReference>
<comment type="caution">
    <text evidence="2">The sequence shown here is derived from an EMBL/GenBank/DDBJ whole genome shotgun (WGS) entry which is preliminary data.</text>
</comment>
<dbReference type="AlphaFoldDB" id="A0A8T4L6I3"/>
<sequence>MLDEFIEANGLKAKLIECVDKVPNCKAAAHVLGVNVNDIAKTIVFVYDRSQAVLVVLLGDDKVSPAKVAKAMGLGPALQLANPKQVLEMTGYEVGGVPPISVYGVKTLVDQKLMAKEKVYAGGGDDAHLLEITPAELLEYAFEASVEDVSE</sequence>
<evidence type="ECO:0000313" key="2">
    <source>
        <dbReference type="EMBL" id="MBS3062878.1"/>
    </source>
</evidence>
<dbReference type="Proteomes" id="UP000678237">
    <property type="component" value="Unassembled WGS sequence"/>
</dbReference>
<dbReference type="InterPro" id="IPR007214">
    <property type="entry name" value="YbaK/aa-tRNA-synth-assoc-dom"/>
</dbReference>
<organism evidence="2 3">
    <name type="scientific">Candidatus Iainarchaeum sp</name>
    <dbReference type="NCBI Taxonomy" id="3101447"/>
    <lineage>
        <taxon>Archaea</taxon>
        <taxon>Candidatus Iainarchaeota</taxon>
        <taxon>Candidatus Iainarchaeia</taxon>
        <taxon>Candidatus Iainarchaeales</taxon>
        <taxon>Candidatus Iainarchaeaceae</taxon>
        <taxon>Candidatus Iainarchaeum</taxon>
    </lineage>
</organism>
<dbReference type="Gene3D" id="3.90.960.10">
    <property type="entry name" value="YbaK/aminoacyl-tRNA synthetase-associated domain"/>
    <property type="match status" value="1"/>
</dbReference>
<dbReference type="Pfam" id="PF04073">
    <property type="entry name" value="tRNA_edit"/>
    <property type="match status" value="1"/>
</dbReference>
<name>A0A8T4L6I3_9ARCH</name>